<keyword evidence="2" id="KW-1185">Reference proteome</keyword>
<organism evidence="1 2">
    <name type="scientific">Sphingopyxis bauzanensis</name>
    <dbReference type="NCBI Taxonomy" id="651663"/>
    <lineage>
        <taxon>Bacteria</taxon>
        <taxon>Pseudomonadati</taxon>
        <taxon>Pseudomonadota</taxon>
        <taxon>Alphaproteobacteria</taxon>
        <taxon>Sphingomonadales</taxon>
        <taxon>Sphingomonadaceae</taxon>
        <taxon>Sphingopyxis</taxon>
    </lineage>
</organism>
<dbReference type="Proteomes" id="UP000197361">
    <property type="component" value="Unassembled WGS sequence"/>
</dbReference>
<dbReference type="EMBL" id="NISK01000003">
    <property type="protein sequence ID" value="OWQ96175.1"/>
    <property type="molecule type" value="Genomic_DNA"/>
</dbReference>
<sequence>MFELDRDSPSHPRSEIIAPGKTQDDWKRFAERLTPGGEAHLWAEAFDSFLLGRLRSRYLKPIRIIRETGGMEGEGFTIVSIQCALIEFLAAIRAGKNYRHRNPQGPYEYSASRDLFVKFLFQTAPFSNFFSEADAGEYYSNVRCALLHEARTKDGWIIWVNGSVPVDCQKKVIYRDKFQSVIESYVEDYGLNLTKEASLQEAFLRKFNDLAA</sequence>
<name>A0A246JT39_9SPHN</name>
<proteinExistence type="predicted"/>
<protein>
    <submittedName>
        <fullName evidence="1">Uncharacterized protein</fullName>
    </submittedName>
</protein>
<evidence type="ECO:0000313" key="1">
    <source>
        <dbReference type="EMBL" id="OWQ96175.1"/>
    </source>
</evidence>
<comment type="caution">
    <text evidence="1">The sequence shown here is derived from an EMBL/GenBank/DDBJ whole genome shotgun (WGS) entry which is preliminary data.</text>
</comment>
<dbReference type="AlphaFoldDB" id="A0A246JT39"/>
<gene>
    <name evidence="1" type="ORF">CDQ92_13950</name>
</gene>
<evidence type="ECO:0000313" key="2">
    <source>
        <dbReference type="Proteomes" id="UP000197361"/>
    </source>
</evidence>
<reference evidence="1 2" key="1">
    <citation type="journal article" date="2010" name="Int. J. Syst. Evol. Microbiol.">
        <title>Sphingopyxis bauzanensis sp. nov., a psychrophilic bacterium isolated from soil.</title>
        <authorList>
            <person name="Zhang D.C."/>
            <person name="Liu H.C."/>
            <person name="Xin Y.H."/>
            <person name="Zhou Y.G."/>
            <person name="Schinner F."/>
            <person name="Margesin R."/>
        </authorList>
    </citation>
    <scope>NUCLEOTIDE SEQUENCE [LARGE SCALE GENOMIC DNA]</scope>
    <source>
        <strain evidence="1 2">DSM 22271</strain>
    </source>
</reference>
<accession>A0A246JT39</accession>
<dbReference type="OrthoDB" id="8367156at2"/>